<feature type="transmembrane region" description="Helical" evidence="6">
    <location>
        <begin position="137"/>
        <end position="155"/>
    </location>
</feature>
<evidence type="ECO:0000256" key="6">
    <source>
        <dbReference type="SAM" id="Phobius"/>
    </source>
</evidence>
<sequence length="339" mass="37598">MECYLQQSNNFLYIVHKKMNPFWSQFIYHQILRKKSVVIEKTDSNYKKAKGFRFFKLLFYRFLKDVVLLVGGILSAAFGLKGFLLPNKFIDGGVTGISLLMAALTHLPIYVYIIIINIPFILLAFRVINQVFAIKSTLAIAGLAISLALLNFPVITNDHLLVAVFGGFFLGAGIGLSVRGGAVIDGTEILAIFLSKKLRTTIGDIIVVINLIIFSAAAYLLSIEAAMYSLITYLAASKTLDFIVEGIDEYIGVTIISPHHETIRQMIIHKMGRGVTVYSGKRGFGKNGETKEVDIIYTVVTRLELNKLNAEIERIDSNAFVVMSSVKDTKGGMIKKRSV</sequence>
<evidence type="ECO:0000256" key="5">
    <source>
        <dbReference type="ARBA" id="ARBA00023136"/>
    </source>
</evidence>
<evidence type="ECO:0000256" key="4">
    <source>
        <dbReference type="ARBA" id="ARBA00022989"/>
    </source>
</evidence>
<evidence type="ECO:0000313" key="9">
    <source>
        <dbReference type="Proteomes" id="UP000249720"/>
    </source>
</evidence>
<feature type="domain" description="DUF2179" evidence="7">
    <location>
        <begin position="273"/>
        <end position="331"/>
    </location>
</feature>
<comment type="subcellular location">
    <subcellularLocation>
        <location evidence="1">Cell membrane</location>
        <topology evidence="1">Multi-pass membrane protein</topology>
    </subcellularLocation>
</comment>
<evidence type="ECO:0000256" key="3">
    <source>
        <dbReference type="ARBA" id="ARBA00022692"/>
    </source>
</evidence>
<dbReference type="Gene3D" id="3.30.70.120">
    <property type="match status" value="1"/>
</dbReference>
<organism evidence="8 9">
    <name type="scientific">Hydrotalea sandarakina</name>
    <dbReference type="NCBI Taxonomy" id="1004304"/>
    <lineage>
        <taxon>Bacteria</taxon>
        <taxon>Pseudomonadati</taxon>
        <taxon>Bacteroidota</taxon>
        <taxon>Chitinophagia</taxon>
        <taxon>Chitinophagales</taxon>
        <taxon>Chitinophagaceae</taxon>
        <taxon>Hydrotalea</taxon>
    </lineage>
</organism>
<dbReference type="InterPro" id="IPR015867">
    <property type="entry name" value="N-reg_PII/ATP_PRibTrfase_C"/>
</dbReference>
<feature type="transmembrane region" description="Helical" evidence="6">
    <location>
        <begin position="97"/>
        <end position="125"/>
    </location>
</feature>
<dbReference type="InterPro" id="IPR019264">
    <property type="entry name" value="DUF2179"/>
</dbReference>
<comment type="caution">
    <text evidence="8">The sequence shown here is derived from an EMBL/GenBank/DDBJ whole genome shotgun (WGS) entry which is preliminary data.</text>
</comment>
<gene>
    <name evidence="8" type="ORF">LX80_01305</name>
</gene>
<dbReference type="EMBL" id="QKZV01000003">
    <property type="protein sequence ID" value="PZX63654.1"/>
    <property type="molecule type" value="Genomic_DNA"/>
</dbReference>
<name>A0A2W7RTL5_9BACT</name>
<keyword evidence="9" id="KW-1185">Reference proteome</keyword>
<dbReference type="InterPro" id="IPR051461">
    <property type="entry name" value="UPF0750_membrane"/>
</dbReference>
<accession>A0A2W7RTL5</accession>
<proteinExistence type="predicted"/>
<dbReference type="GO" id="GO:0005886">
    <property type="term" value="C:plasma membrane"/>
    <property type="evidence" value="ECO:0007669"/>
    <property type="project" value="UniProtKB-SubCell"/>
</dbReference>
<evidence type="ECO:0000256" key="1">
    <source>
        <dbReference type="ARBA" id="ARBA00004651"/>
    </source>
</evidence>
<keyword evidence="2" id="KW-1003">Cell membrane</keyword>
<dbReference type="Pfam" id="PF02588">
    <property type="entry name" value="YitT_membrane"/>
    <property type="match status" value="1"/>
</dbReference>
<dbReference type="PANTHER" id="PTHR33545">
    <property type="entry name" value="UPF0750 MEMBRANE PROTEIN YITT-RELATED"/>
    <property type="match status" value="1"/>
</dbReference>
<keyword evidence="3 6" id="KW-0812">Transmembrane</keyword>
<reference evidence="8 9" key="1">
    <citation type="submission" date="2018-06" db="EMBL/GenBank/DDBJ databases">
        <title>Genomic Encyclopedia of Archaeal and Bacterial Type Strains, Phase II (KMG-II): from individual species to whole genera.</title>
        <authorList>
            <person name="Goeker M."/>
        </authorList>
    </citation>
    <scope>NUCLEOTIDE SEQUENCE [LARGE SCALE GENOMIC DNA]</scope>
    <source>
        <strain evidence="8 9">DSM 23241</strain>
    </source>
</reference>
<protein>
    <submittedName>
        <fullName evidence="8">Uncharacterized membrane-anchored protein YitT (DUF2179 family)</fullName>
    </submittedName>
</protein>
<evidence type="ECO:0000256" key="2">
    <source>
        <dbReference type="ARBA" id="ARBA00022475"/>
    </source>
</evidence>
<evidence type="ECO:0000259" key="7">
    <source>
        <dbReference type="Pfam" id="PF10035"/>
    </source>
</evidence>
<dbReference type="CDD" id="cd16380">
    <property type="entry name" value="YitT_C"/>
    <property type="match status" value="1"/>
</dbReference>
<keyword evidence="4 6" id="KW-1133">Transmembrane helix</keyword>
<keyword evidence="5 6" id="KW-0472">Membrane</keyword>
<dbReference type="Pfam" id="PF10035">
    <property type="entry name" value="DUF2179"/>
    <property type="match status" value="1"/>
</dbReference>
<feature type="transmembrane region" description="Helical" evidence="6">
    <location>
        <begin position="66"/>
        <end position="85"/>
    </location>
</feature>
<feature type="transmembrane region" description="Helical" evidence="6">
    <location>
        <begin position="161"/>
        <end position="184"/>
    </location>
</feature>
<dbReference type="PIRSF" id="PIRSF006483">
    <property type="entry name" value="Membrane_protein_YitT"/>
    <property type="match status" value="1"/>
</dbReference>
<dbReference type="AlphaFoldDB" id="A0A2W7RTL5"/>
<dbReference type="PANTHER" id="PTHR33545:SF3">
    <property type="entry name" value="UPF0750 MEMBRANE PROTEIN YQFU"/>
    <property type="match status" value="1"/>
</dbReference>
<dbReference type="Proteomes" id="UP000249720">
    <property type="component" value="Unassembled WGS sequence"/>
</dbReference>
<evidence type="ECO:0000313" key="8">
    <source>
        <dbReference type="EMBL" id="PZX63654.1"/>
    </source>
</evidence>
<dbReference type="InterPro" id="IPR003740">
    <property type="entry name" value="YitT"/>
</dbReference>
<feature type="transmembrane region" description="Helical" evidence="6">
    <location>
        <begin position="205"/>
        <end position="231"/>
    </location>
</feature>